<feature type="region of interest" description="Disordered" evidence="1">
    <location>
        <begin position="1"/>
        <end position="52"/>
    </location>
</feature>
<dbReference type="AlphaFoldDB" id="A0A919C7X1"/>
<name>A0A919C7X1_9ACTN</name>
<protein>
    <submittedName>
        <fullName evidence="2">Uncharacterized protein</fullName>
    </submittedName>
</protein>
<dbReference type="EMBL" id="BNBF01000011">
    <property type="protein sequence ID" value="GHG54461.1"/>
    <property type="molecule type" value="Genomic_DNA"/>
</dbReference>
<evidence type="ECO:0000256" key="1">
    <source>
        <dbReference type="SAM" id="MobiDB-lite"/>
    </source>
</evidence>
<keyword evidence="3" id="KW-1185">Reference proteome</keyword>
<sequence>MDPSVEPDSPEVSDFSVEPDASPVPLSPPEPPTPVSTSTEPEPEVSPDSRAQVAQGAVPLWARIFSATAICWLRLAWSGLAAYWPPP</sequence>
<organism evidence="2 3">
    <name type="scientific">Streptomyces capoamus</name>
    <dbReference type="NCBI Taxonomy" id="68183"/>
    <lineage>
        <taxon>Bacteria</taxon>
        <taxon>Bacillati</taxon>
        <taxon>Actinomycetota</taxon>
        <taxon>Actinomycetes</taxon>
        <taxon>Kitasatosporales</taxon>
        <taxon>Streptomycetaceae</taxon>
        <taxon>Streptomyces</taxon>
    </lineage>
</organism>
<dbReference type="Proteomes" id="UP000619355">
    <property type="component" value="Unassembled WGS sequence"/>
</dbReference>
<comment type="caution">
    <text evidence="2">The sequence shown here is derived from an EMBL/GenBank/DDBJ whole genome shotgun (WGS) entry which is preliminary data.</text>
</comment>
<feature type="compositionally biased region" description="Pro residues" evidence="1">
    <location>
        <begin position="25"/>
        <end position="34"/>
    </location>
</feature>
<evidence type="ECO:0000313" key="3">
    <source>
        <dbReference type="Proteomes" id="UP000619355"/>
    </source>
</evidence>
<proteinExistence type="predicted"/>
<reference evidence="3" key="1">
    <citation type="journal article" date="2019" name="Int. J. Syst. Evol. Microbiol.">
        <title>The Global Catalogue of Microorganisms (GCM) 10K type strain sequencing project: providing services to taxonomists for standard genome sequencing and annotation.</title>
        <authorList>
            <consortium name="The Broad Institute Genomics Platform"/>
            <consortium name="The Broad Institute Genome Sequencing Center for Infectious Disease"/>
            <person name="Wu L."/>
            <person name="Ma J."/>
        </authorList>
    </citation>
    <scope>NUCLEOTIDE SEQUENCE [LARGE SCALE GENOMIC DNA]</scope>
    <source>
        <strain evidence="3">JCM 4253</strain>
    </source>
</reference>
<gene>
    <name evidence="2" type="ORF">GCM10018980_39110</name>
</gene>
<accession>A0A919C7X1</accession>
<evidence type="ECO:0000313" key="2">
    <source>
        <dbReference type="EMBL" id="GHG54461.1"/>
    </source>
</evidence>